<feature type="transmembrane region" description="Helical" evidence="1">
    <location>
        <begin position="93"/>
        <end position="114"/>
    </location>
</feature>
<organism evidence="3 4">
    <name type="scientific">Candidatus Deianiraea vastatrix</name>
    <dbReference type="NCBI Taxonomy" id="2163644"/>
    <lineage>
        <taxon>Bacteria</taxon>
        <taxon>Pseudomonadati</taxon>
        <taxon>Pseudomonadota</taxon>
        <taxon>Alphaproteobacteria</taxon>
        <taxon>Rickettsiales</taxon>
        <taxon>Candidatus Deianiraeaceae</taxon>
        <taxon>Candidatus Deianiraea</taxon>
    </lineage>
</organism>
<reference evidence="3 4" key="1">
    <citation type="journal article" date="2019" name="ISME J.">
        <title>Deianiraea, an extracellular bacterium associated with the ciliate Paramecium, suggests an alternative scenario for the evolution of Rickettsiales.</title>
        <authorList>
            <person name="Castelli M."/>
            <person name="Sabaneyeva E."/>
            <person name="Lanzoni O."/>
            <person name="Lebedeva N."/>
            <person name="Floriano A.M."/>
            <person name="Gaiarsa S."/>
            <person name="Benken K."/>
            <person name="Modeo L."/>
            <person name="Bandi C."/>
            <person name="Potekhin A."/>
            <person name="Sassera D."/>
            <person name="Petroni G."/>
        </authorList>
    </citation>
    <scope>NUCLEOTIDE SEQUENCE [LARGE SCALE GENOMIC DNA]</scope>
    <source>
        <strain evidence="3">CyL4-1</strain>
    </source>
</reference>
<dbReference type="Proteomes" id="UP000321934">
    <property type="component" value="Chromosome"/>
</dbReference>
<dbReference type="InterPro" id="IPR036938">
    <property type="entry name" value="PAP2/HPO_sf"/>
</dbReference>
<dbReference type="AlphaFoldDB" id="A0A5B8XCW0"/>
<feature type="domain" description="Phosphatidic acid phosphatase type 2/haloperoxidase" evidence="2">
    <location>
        <begin position="79"/>
        <end position="173"/>
    </location>
</feature>
<proteinExistence type="predicted"/>
<feature type="transmembrane region" description="Helical" evidence="1">
    <location>
        <begin position="158"/>
        <end position="178"/>
    </location>
</feature>
<dbReference type="InterPro" id="IPR000326">
    <property type="entry name" value="PAP2/HPO"/>
</dbReference>
<keyword evidence="1" id="KW-0812">Transmembrane</keyword>
<evidence type="ECO:0000313" key="3">
    <source>
        <dbReference type="EMBL" id="QED23080.1"/>
    </source>
</evidence>
<feature type="transmembrane region" description="Helical" evidence="1">
    <location>
        <begin position="126"/>
        <end position="146"/>
    </location>
</feature>
<dbReference type="SUPFAM" id="SSF48317">
    <property type="entry name" value="Acid phosphatase/Vanadium-dependent haloperoxidase"/>
    <property type="match status" value="1"/>
</dbReference>
<keyword evidence="1" id="KW-1133">Transmembrane helix</keyword>
<evidence type="ECO:0000313" key="4">
    <source>
        <dbReference type="Proteomes" id="UP000321934"/>
    </source>
</evidence>
<keyword evidence="1" id="KW-0472">Membrane</keyword>
<evidence type="ECO:0000259" key="2">
    <source>
        <dbReference type="Pfam" id="PF01569"/>
    </source>
</evidence>
<dbReference type="EMBL" id="CP029077">
    <property type="protein sequence ID" value="QED23080.1"/>
    <property type="molecule type" value="Genomic_DNA"/>
</dbReference>
<feature type="transmembrane region" description="Helical" evidence="1">
    <location>
        <begin position="12"/>
        <end position="35"/>
    </location>
</feature>
<evidence type="ECO:0000256" key="1">
    <source>
        <dbReference type="SAM" id="Phobius"/>
    </source>
</evidence>
<sequence length="179" mass="20406">MNFMSNLLINSAFNTQFEMLVIAIFYCILATIIPVKSIIKSIFILIVNFATLPFLKKMINVRLSDKLPICFKGTQNEWDGIVSSNFAMPSGHAVSYTIIYFGALFLIYGKYFKAKEFYNISYLKKILVSIIAFIALFLLFMMLIRINVCGFHSADEVIAGVFYGTAFFILMNVFIVFVK</sequence>
<dbReference type="Pfam" id="PF01569">
    <property type="entry name" value="PAP2"/>
    <property type="match status" value="1"/>
</dbReference>
<name>A0A5B8XCW0_9RICK</name>
<keyword evidence="4" id="KW-1185">Reference proteome</keyword>
<protein>
    <submittedName>
        <fullName evidence="3">PAP2 superfamily protein</fullName>
    </submittedName>
</protein>
<accession>A0A5B8XCW0</accession>
<gene>
    <name evidence="3" type="ORF">Deia_00273</name>
</gene>